<proteinExistence type="predicted"/>
<evidence type="ECO:0000256" key="1">
    <source>
        <dbReference type="SAM" id="MobiDB-lite"/>
    </source>
</evidence>
<evidence type="ECO:0000313" key="2">
    <source>
        <dbReference type="EMBL" id="KAF5206926.1"/>
    </source>
</evidence>
<name>A0A7J6XAV6_THATH</name>
<feature type="compositionally biased region" description="Low complexity" evidence="1">
    <location>
        <begin position="9"/>
        <end position="23"/>
    </location>
</feature>
<feature type="compositionally biased region" description="Polar residues" evidence="1">
    <location>
        <begin position="205"/>
        <end position="214"/>
    </location>
</feature>
<keyword evidence="3" id="KW-1185">Reference proteome</keyword>
<feature type="compositionally biased region" description="Low complexity" evidence="1">
    <location>
        <begin position="36"/>
        <end position="47"/>
    </location>
</feature>
<dbReference type="AlphaFoldDB" id="A0A7J6XAV6"/>
<organism evidence="2 3">
    <name type="scientific">Thalictrum thalictroides</name>
    <name type="common">Rue-anemone</name>
    <name type="synonym">Anemone thalictroides</name>
    <dbReference type="NCBI Taxonomy" id="46969"/>
    <lineage>
        <taxon>Eukaryota</taxon>
        <taxon>Viridiplantae</taxon>
        <taxon>Streptophyta</taxon>
        <taxon>Embryophyta</taxon>
        <taxon>Tracheophyta</taxon>
        <taxon>Spermatophyta</taxon>
        <taxon>Magnoliopsida</taxon>
        <taxon>Ranunculales</taxon>
        <taxon>Ranunculaceae</taxon>
        <taxon>Thalictroideae</taxon>
        <taxon>Thalictrum</taxon>
    </lineage>
</organism>
<evidence type="ECO:0000313" key="3">
    <source>
        <dbReference type="Proteomes" id="UP000554482"/>
    </source>
</evidence>
<reference evidence="2 3" key="1">
    <citation type="submission" date="2020-06" db="EMBL/GenBank/DDBJ databases">
        <title>Transcriptomic and genomic resources for Thalictrum thalictroides and T. hernandezii: Facilitating candidate gene discovery in an emerging model plant lineage.</title>
        <authorList>
            <person name="Arias T."/>
            <person name="Riano-Pachon D.M."/>
            <person name="Di Stilio V.S."/>
        </authorList>
    </citation>
    <scope>NUCLEOTIDE SEQUENCE [LARGE SCALE GENOMIC DNA]</scope>
    <source>
        <strain evidence="3">cv. WT478/WT964</strain>
        <tissue evidence="2">Leaves</tissue>
    </source>
</reference>
<sequence length="244" mass="26997">MASDHFSKDGPSSSPSADSVLPSTHTDCSKKDGRDSSSPSGRSSLSPTQLATVRSNHRLWYRLRQDRLSIKRLQADHQPHHCQQPELTQLPIPQAQPQSMLQHASNVAQLLPPPDMTAQLQHHLHSEARRLGISSTHLSLNSHTSSINIDFPEGSSSAMASAQLHEVNIFDINVSRDWTSSQFPVDILHHPQDSGPLEIPVEVLQSQQESTSTDPIVHDRPTSTTTRRSNQCSYLNSARHVVNI</sequence>
<accession>A0A7J6XAV6</accession>
<feature type="region of interest" description="Disordered" evidence="1">
    <location>
        <begin position="1"/>
        <end position="50"/>
    </location>
</feature>
<feature type="non-terminal residue" evidence="2">
    <location>
        <position position="1"/>
    </location>
</feature>
<gene>
    <name evidence="2" type="ORF">FRX31_003487</name>
</gene>
<dbReference type="Proteomes" id="UP000554482">
    <property type="component" value="Unassembled WGS sequence"/>
</dbReference>
<protein>
    <submittedName>
        <fullName evidence="2">Uncharacterized protein</fullName>
    </submittedName>
</protein>
<feature type="region of interest" description="Disordered" evidence="1">
    <location>
        <begin position="205"/>
        <end position="228"/>
    </location>
</feature>
<dbReference type="EMBL" id="JABWDY010002072">
    <property type="protein sequence ID" value="KAF5206926.1"/>
    <property type="molecule type" value="Genomic_DNA"/>
</dbReference>
<comment type="caution">
    <text evidence="2">The sequence shown here is derived from an EMBL/GenBank/DDBJ whole genome shotgun (WGS) entry which is preliminary data.</text>
</comment>